<dbReference type="AlphaFoldDB" id="A0AAV6XUF7"/>
<protein>
    <recommendedName>
        <fullName evidence="1">F-box domain-containing protein</fullName>
    </recommendedName>
</protein>
<proteinExistence type="predicted"/>
<dbReference type="Gene3D" id="1.20.1280.50">
    <property type="match status" value="1"/>
</dbReference>
<dbReference type="Pfam" id="PF24758">
    <property type="entry name" value="LRR_At5g56370"/>
    <property type="match status" value="1"/>
</dbReference>
<comment type="caution">
    <text evidence="2">The sequence shown here is derived from an EMBL/GenBank/DDBJ whole genome shotgun (WGS) entry which is preliminary data.</text>
</comment>
<sequence>MERINQSIINLHKLSNAELIEPSSDRISSLPDSVLCHILSFLPTKLFVATSTLARRWRFLWAYVLNLYFDGEDYIEYDDQITFPEIINRVMLLRNVWHINTLRIAYLEDFGKHELDTWIRNAITRNVQALDLYFSHQARLPRCLFTCKTLVDLRLYGCIGIPGGGVCLPSFKKLHLRYVEYEGDKKLPRLISGCLVLEELIIENIFDDDIVYCIISSPTLKRLKLNFHYDLLLYIHNCELQINTPALRYLLVEDHLSEHISAGTMNSLVEANICLNNDMVKEDVYSHYVLEFFERICQVECLRLSSSYVKGKDVIAAVKLTRFVKILCHILSSLPTKASVATSILVKRWRFLWTDLSSFDFDFENHKAKSGDDDQMSIPDIINKVMLLHNVRRINTFRLSYKAKEVYSENQLDFSAVDAWIGNVIGRNVRALDLCLLYLLRLPAAFG</sequence>
<dbReference type="EMBL" id="WHWC01000003">
    <property type="protein sequence ID" value="KAG8386309.1"/>
    <property type="molecule type" value="Genomic_DNA"/>
</dbReference>
<dbReference type="InterPro" id="IPR053781">
    <property type="entry name" value="F-box_AtFBL13-like"/>
</dbReference>
<dbReference type="InterPro" id="IPR055294">
    <property type="entry name" value="FBL60-like"/>
</dbReference>
<dbReference type="Pfam" id="PF00646">
    <property type="entry name" value="F-box"/>
    <property type="match status" value="1"/>
</dbReference>
<dbReference type="InterPro" id="IPR036047">
    <property type="entry name" value="F-box-like_dom_sf"/>
</dbReference>
<dbReference type="InterPro" id="IPR001810">
    <property type="entry name" value="F-box_dom"/>
</dbReference>
<dbReference type="PANTHER" id="PTHR31293:SF12">
    <property type="entry name" value="RNI-LIKE SUPERFAMILY PROTEIN"/>
    <property type="match status" value="1"/>
</dbReference>
<dbReference type="SMART" id="SM00256">
    <property type="entry name" value="FBOX"/>
    <property type="match status" value="2"/>
</dbReference>
<dbReference type="PANTHER" id="PTHR31293">
    <property type="entry name" value="RNI-LIKE SUPERFAMILY PROTEIN"/>
    <property type="match status" value="1"/>
</dbReference>
<evidence type="ECO:0000313" key="2">
    <source>
        <dbReference type="EMBL" id="KAG8386309.1"/>
    </source>
</evidence>
<dbReference type="Gene3D" id="3.80.10.10">
    <property type="entry name" value="Ribonuclease Inhibitor"/>
    <property type="match status" value="1"/>
</dbReference>
<evidence type="ECO:0000313" key="3">
    <source>
        <dbReference type="Proteomes" id="UP000826271"/>
    </source>
</evidence>
<name>A0AAV6XUF7_9LAMI</name>
<dbReference type="SUPFAM" id="SSF81383">
    <property type="entry name" value="F-box domain"/>
    <property type="match status" value="2"/>
</dbReference>
<dbReference type="Proteomes" id="UP000826271">
    <property type="component" value="Unassembled WGS sequence"/>
</dbReference>
<dbReference type="InterPro" id="IPR032675">
    <property type="entry name" value="LRR_dom_sf"/>
</dbReference>
<dbReference type="SUPFAM" id="SSF52047">
    <property type="entry name" value="RNI-like"/>
    <property type="match status" value="1"/>
</dbReference>
<reference evidence="2" key="1">
    <citation type="submission" date="2019-10" db="EMBL/GenBank/DDBJ databases">
        <authorList>
            <person name="Zhang R."/>
            <person name="Pan Y."/>
            <person name="Wang J."/>
            <person name="Ma R."/>
            <person name="Yu S."/>
        </authorList>
    </citation>
    <scope>NUCLEOTIDE SEQUENCE</scope>
    <source>
        <strain evidence="2">LA-IB0</strain>
        <tissue evidence="2">Leaf</tissue>
    </source>
</reference>
<dbReference type="InterPro" id="IPR055411">
    <property type="entry name" value="LRR_FXL15/At3g58940/PEG3-like"/>
</dbReference>
<organism evidence="2 3">
    <name type="scientific">Buddleja alternifolia</name>
    <dbReference type="NCBI Taxonomy" id="168488"/>
    <lineage>
        <taxon>Eukaryota</taxon>
        <taxon>Viridiplantae</taxon>
        <taxon>Streptophyta</taxon>
        <taxon>Embryophyta</taxon>
        <taxon>Tracheophyta</taxon>
        <taxon>Spermatophyta</taxon>
        <taxon>Magnoliopsida</taxon>
        <taxon>eudicotyledons</taxon>
        <taxon>Gunneridae</taxon>
        <taxon>Pentapetalae</taxon>
        <taxon>asterids</taxon>
        <taxon>lamiids</taxon>
        <taxon>Lamiales</taxon>
        <taxon>Scrophulariaceae</taxon>
        <taxon>Buddlejeae</taxon>
        <taxon>Buddleja</taxon>
    </lineage>
</organism>
<feature type="domain" description="F-box" evidence="1">
    <location>
        <begin position="24"/>
        <end position="60"/>
    </location>
</feature>
<accession>A0AAV6XUF7</accession>
<dbReference type="CDD" id="cd22160">
    <property type="entry name" value="F-box_AtFBL13-like"/>
    <property type="match status" value="2"/>
</dbReference>
<dbReference type="PROSITE" id="PS50181">
    <property type="entry name" value="FBOX"/>
    <property type="match status" value="1"/>
</dbReference>
<evidence type="ECO:0000259" key="1">
    <source>
        <dbReference type="PROSITE" id="PS50181"/>
    </source>
</evidence>
<keyword evidence="3" id="KW-1185">Reference proteome</keyword>
<gene>
    <name evidence="2" type="ORF">BUALT_Bualt03G0135600</name>
</gene>